<reference evidence="1" key="1">
    <citation type="submission" date="2024-10" db="EMBL/GenBank/DDBJ databases">
        <title>Aeromonas and Pseudomonas from the Cagarras Archipelago, Rio de Janeiro, Brazil.</title>
        <authorList>
            <person name="Canellas A.L.B."/>
            <person name="Laport M.S."/>
        </authorList>
    </citation>
    <scope>NUCLEOTIDE SEQUENCE</scope>
    <source>
        <strain evidence="1">ACP-7</strain>
    </source>
</reference>
<dbReference type="Proteomes" id="UP001615411">
    <property type="component" value="Unassembled WGS sequence"/>
</dbReference>
<keyword evidence="2" id="KW-1185">Reference proteome</keyword>
<gene>
    <name evidence="1" type="ORF">ACIKP7_15560</name>
</gene>
<name>A0ACC7LYU8_9PSED</name>
<evidence type="ECO:0000313" key="1">
    <source>
        <dbReference type="EMBL" id="MFJ1339540.1"/>
    </source>
</evidence>
<accession>A0ACC7LYU8</accession>
<sequence length="146" mass="15661">MPLAVRFFSVANPTPSENNGLLASISHYHFSINAFLHLLDFQALTMLWWQRGIIEQSPAISALRARRSTMRVSRILKSVKNFFYRKDGASGIEYAIAAAMVAAVLTTFITPISSGVTSIFTKVQSSMEKAGATGGTGGSSSSGTNP</sequence>
<comment type="caution">
    <text evidence="1">The sequence shown here is derived from an EMBL/GenBank/DDBJ whole genome shotgun (WGS) entry which is preliminary data.</text>
</comment>
<proteinExistence type="predicted"/>
<protein>
    <submittedName>
        <fullName evidence="1">Uncharacterized protein</fullName>
    </submittedName>
</protein>
<evidence type="ECO:0000313" key="2">
    <source>
        <dbReference type="Proteomes" id="UP001615411"/>
    </source>
</evidence>
<dbReference type="EMBL" id="JBIUGF010000047">
    <property type="protein sequence ID" value="MFJ1339540.1"/>
    <property type="molecule type" value="Genomic_DNA"/>
</dbReference>
<organism evidence="1 2">
    <name type="scientific">Pseudomonas caricapapayae</name>
    <dbReference type="NCBI Taxonomy" id="46678"/>
    <lineage>
        <taxon>Bacteria</taxon>
        <taxon>Pseudomonadati</taxon>
        <taxon>Pseudomonadota</taxon>
        <taxon>Gammaproteobacteria</taxon>
        <taxon>Pseudomonadales</taxon>
        <taxon>Pseudomonadaceae</taxon>
        <taxon>Pseudomonas</taxon>
    </lineage>
</organism>